<proteinExistence type="predicted"/>
<dbReference type="PANTHER" id="PTHR31896:SF12">
    <property type="entry name" value="HXXXD-TYPE ACYL-TRANSFERASE FAMILY PROTEIN"/>
    <property type="match status" value="1"/>
</dbReference>
<evidence type="ECO:0000313" key="2">
    <source>
        <dbReference type="Proteomes" id="UP000813463"/>
    </source>
</evidence>
<dbReference type="Gene3D" id="3.30.559.10">
    <property type="entry name" value="Chloramphenicol acetyltransferase-like domain"/>
    <property type="match status" value="1"/>
</dbReference>
<evidence type="ECO:0000256" key="1">
    <source>
        <dbReference type="ARBA" id="ARBA00022679"/>
    </source>
</evidence>
<organism evidence="2 3">
    <name type="scientific">Spinacia oleracea</name>
    <name type="common">Spinach</name>
    <dbReference type="NCBI Taxonomy" id="3562"/>
    <lineage>
        <taxon>Eukaryota</taxon>
        <taxon>Viridiplantae</taxon>
        <taxon>Streptophyta</taxon>
        <taxon>Embryophyta</taxon>
        <taxon>Tracheophyta</taxon>
        <taxon>Spermatophyta</taxon>
        <taxon>Magnoliopsida</taxon>
        <taxon>eudicotyledons</taxon>
        <taxon>Gunneridae</taxon>
        <taxon>Pentapetalae</taxon>
        <taxon>Caryophyllales</taxon>
        <taxon>Chenopodiaceae</taxon>
        <taxon>Chenopodioideae</taxon>
        <taxon>Anserineae</taxon>
        <taxon>Spinacia</taxon>
    </lineage>
</organism>
<dbReference type="Pfam" id="PF02458">
    <property type="entry name" value="Transferase"/>
    <property type="match status" value="1"/>
</dbReference>
<evidence type="ECO:0000313" key="3">
    <source>
        <dbReference type="RefSeq" id="XP_056694763.1"/>
    </source>
</evidence>
<keyword evidence="2" id="KW-1185">Reference proteome</keyword>
<reference evidence="3" key="2">
    <citation type="submission" date="2025-08" db="UniProtKB">
        <authorList>
            <consortium name="RefSeq"/>
        </authorList>
    </citation>
    <scope>IDENTIFICATION</scope>
    <source>
        <tissue evidence="3">Leaf</tissue>
    </source>
</reference>
<dbReference type="GeneID" id="130469456"/>
<gene>
    <name evidence="3" type="primary">LOC130469456</name>
</gene>
<dbReference type="InterPro" id="IPR051283">
    <property type="entry name" value="Sec_Metabolite_Acyltrans"/>
</dbReference>
<keyword evidence="1" id="KW-0808">Transferase</keyword>
<dbReference type="Proteomes" id="UP000813463">
    <property type="component" value="Chromosome 3"/>
</dbReference>
<accession>A0ABM3RGM0</accession>
<dbReference type="PANTHER" id="PTHR31896">
    <property type="entry name" value="FAMILY REGULATORY PROTEIN, PUTATIVE (AFU_ORTHOLOGUE AFUA_3G14730)-RELATED"/>
    <property type="match status" value="1"/>
</dbReference>
<sequence length="208" mass="22796">MARLKGIANQQCGDDHNALSSFQALAAFVWRSITRARDLPKDEQTTCSVVMGTRSRLNPPVSEDVFGNFVRKAQWACDVDELLGNDLGRAALNIRKCIMAIDGEAILDFYKKLSNSPMVVRRGLIEPEPYWGSNSVIIGGSTRFNTYGPEFGFGRALTVRTGYGNKKDGKIVANPGCEGGGSVDLEICLRPHIMAALESNQEFMNFVS</sequence>
<dbReference type="InterPro" id="IPR023213">
    <property type="entry name" value="CAT-like_dom_sf"/>
</dbReference>
<protein>
    <submittedName>
        <fullName evidence="3">Uncharacterized acetyltransferase At3g50280-like</fullName>
    </submittedName>
</protein>
<reference evidence="2" key="1">
    <citation type="journal article" date="2021" name="Nat. Commun.">
        <title>Genomic analyses provide insights into spinach domestication and the genetic basis of agronomic traits.</title>
        <authorList>
            <person name="Cai X."/>
            <person name="Sun X."/>
            <person name="Xu C."/>
            <person name="Sun H."/>
            <person name="Wang X."/>
            <person name="Ge C."/>
            <person name="Zhang Z."/>
            <person name="Wang Q."/>
            <person name="Fei Z."/>
            <person name="Jiao C."/>
            <person name="Wang Q."/>
        </authorList>
    </citation>
    <scope>NUCLEOTIDE SEQUENCE [LARGE SCALE GENOMIC DNA]</scope>
    <source>
        <strain evidence="2">cv. Varoflay</strain>
    </source>
</reference>
<name>A0ABM3RGM0_SPIOL</name>
<dbReference type="RefSeq" id="XP_056694763.1">
    <property type="nucleotide sequence ID" value="XM_056838785.1"/>
</dbReference>